<name>W9NVV2_FUSOX</name>
<comment type="subcellular location">
    <subcellularLocation>
        <location evidence="1">Membrane</location>
        <topology evidence="1">Multi-pass membrane protein</topology>
    </subcellularLocation>
</comment>
<dbReference type="InterPro" id="IPR049326">
    <property type="entry name" value="Rhodopsin_dom_fungi"/>
</dbReference>
<accession>W9NVV2</accession>
<keyword evidence="3 6" id="KW-1133">Transmembrane helix</keyword>
<evidence type="ECO:0000259" key="7">
    <source>
        <dbReference type="Pfam" id="PF20684"/>
    </source>
</evidence>
<dbReference type="EMBL" id="JH651005">
    <property type="protein sequence ID" value="EXA31875.1"/>
    <property type="molecule type" value="Genomic_DNA"/>
</dbReference>
<organism evidence="8">
    <name type="scientific">Fusarium oxysporum f. sp. pisi HDV247</name>
    <dbReference type="NCBI Taxonomy" id="1080344"/>
    <lineage>
        <taxon>Eukaryota</taxon>
        <taxon>Fungi</taxon>
        <taxon>Dikarya</taxon>
        <taxon>Ascomycota</taxon>
        <taxon>Pezizomycotina</taxon>
        <taxon>Sordariomycetes</taxon>
        <taxon>Hypocreomycetidae</taxon>
        <taxon>Hypocreales</taxon>
        <taxon>Nectriaceae</taxon>
        <taxon>Fusarium</taxon>
        <taxon>Fusarium oxysporum species complex</taxon>
    </lineage>
</organism>
<dbReference type="PANTHER" id="PTHR33048:SF146">
    <property type="entry name" value="INTEGRAL MEMBRANE PROTEIN"/>
    <property type="match status" value="1"/>
</dbReference>
<feature type="domain" description="Rhodopsin" evidence="7">
    <location>
        <begin position="37"/>
        <end position="278"/>
    </location>
</feature>
<evidence type="ECO:0000313" key="8">
    <source>
        <dbReference type="EMBL" id="EXA31875.1"/>
    </source>
</evidence>
<dbReference type="OrthoDB" id="3923077at2759"/>
<evidence type="ECO:0000256" key="1">
    <source>
        <dbReference type="ARBA" id="ARBA00004141"/>
    </source>
</evidence>
<dbReference type="GO" id="GO:0016020">
    <property type="term" value="C:membrane"/>
    <property type="evidence" value="ECO:0007669"/>
    <property type="project" value="UniProtKB-SubCell"/>
</dbReference>
<dbReference type="Proteomes" id="UP000030751">
    <property type="component" value="Unassembled WGS sequence"/>
</dbReference>
<comment type="similarity">
    <text evidence="5">Belongs to the SAT4 family.</text>
</comment>
<keyword evidence="4 6" id="KW-0472">Membrane</keyword>
<evidence type="ECO:0000256" key="2">
    <source>
        <dbReference type="ARBA" id="ARBA00022692"/>
    </source>
</evidence>
<feature type="transmembrane region" description="Helical" evidence="6">
    <location>
        <begin position="250"/>
        <end position="270"/>
    </location>
</feature>
<evidence type="ECO:0000256" key="6">
    <source>
        <dbReference type="SAM" id="Phobius"/>
    </source>
</evidence>
<protein>
    <recommendedName>
        <fullName evidence="7">Rhodopsin domain-containing protein</fullName>
    </recommendedName>
</protein>
<evidence type="ECO:0000256" key="4">
    <source>
        <dbReference type="ARBA" id="ARBA00023136"/>
    </source>
</evidence>
<feature type="transmembrane region" description="Helical" evidence="6">
    <location>
        <begin position="20"/>
        <end position="41"/>
    </location>
</feature>
<feature type="transmembrane region" description="Helical" evidence="6">
    <location>
        <begin position="53"/>
        <end position="78"/>
    </location>
</feature>
<proteinExistence type="inferred from homology"/>
<reference evidence="8" key="2">
    <citation type="submission" date="2012-05" db="EMBL/GenBank/DDBJ databases">
        <title>Annotation of the Genome Sequence of Fusarium oxysporum HDV247.</title>
        <authorList>
            <consortium name="The Broad Institute Genomics Platform"/>
            <person name="Ma L.-J."/>
            <person name="Corby-Kistler H."/>
            <person name="Broz K."/>
            <person name="Gale L.R."/>
            <person name="Jonkers W."/>
            <person name="O'Donnell K."/>
            <person name="Ploetz R."/>
            <person name="Steinberg C."/>
            <person name="Schwartz D.C."/>
            <person name="VanEtten H."/>
            <person name="Zhou S."/>
            <person name="Young S.K."/>
            <person name="Zeng Q."/>
            <person name="Gargeya S."/>
            <person name="Fitzgerald M."/>
            <person name="Abouelleil A."/>
            <person name="Alvarado L."/>
            <person name="Chapman S.B."/>
            <person name="Gainer-Dewar J."/>
            <person name="Goldberg J."/>
            <person name="Griggs A."/>
            <person name="Gujja S."/>
            <person name="Hansen M."/>
            <person name="Howarth C."/>
            <person name="Imamovic A."/>
            <person name="Ireland A."/>
            <person name="Larimer J."/>
            <person name="McCowan C."/>
            <person name="Murphy C."/>
            <person name="Pearson M."/>
            <person name="Poon T.W."/>
            <person name="Priest M."/>
            <person name="Roberts A."/>
            <person name="Saif S."/>
            <person name="Shea T."/>
            <person name="Sykes S."/>
            <person name="Wortman J."/>
            <person name="Nusbaum C."/>
            <person name="Birren B."/>
        </authorList>
    </citation>
    <scope>NUCLEOTIDE SEQUENCE</scope>
    <source>
        <strain evidence="8">HDV247</strain>
    </source>
</reference>
<reference evidence="8" key="1">
    <citation type="submission" date="2011-10" db="EMBL/GenBank/DDBJ databases">
        <title>The Genome Sequence of Fusarium oxysporum HDV247.</title>
        <authorList>
            <consortium name="The Broad Institute Genome Sequencing Platform"/>
            <person name="Ma L.-J."/>
            <person name="Gale L.R."/>
            <person name="Schwartz D.C."/>
            <person name="Zhou S."/>
            <person name="Corby-Kistler H."/>
            <person name="Young S.K."/>
            <person name="Zeng Q."/>
            <person name="Gargeya S."/>
            <person name="Fitzgerald M."/>
            <person name="Haas B."/>
            <person name="Abouelleil A."/>
            <person name="Alvarado L."/>
            <person name="Arachchi H.M."/>
            <person name="Berlin A."/>
            <person name="Brown A."/>
            <person name="Chapman S.B."/>
            <person name="Chen Z."/>
            <person name="Dunbar C."/>
            <person name="Freedman E."/>
            <person name="Gearin G."/>
            <person name="Goldberg J."/>
            <person name="Griggs A."/>
            <person name="Gujja S."/>
            <person name="Heiman D."/>
            <person name="Howarth C."/>
            <person name="Larson L."/>
            <person name="Lui A."/>
            <person name="MacDonald P.J.P."/>
            <person name="Montmayeur A."/>
            <person name="Murphy C."/>
            <person name="Neiman D."/>
            <person name="Pearson M."/>
            <person name="Priest M."/>
            <person name="Roberts A."/>
            <person name="Saif S."/>
            <person name="Shea T."/>
            <person name="Shenoy N."/>
            <person name="Sisk P."/>
            <person name="Stolte C."/>
            <person name="Sykes S."/>
            <person name="Wortman J."/>
            <person name="Nusbaum C."/>
            <person name="Birren B."/>
        </authorList>
    </citation>
    <scope>NUCLEOTIDE SEQUENCE [LARGE SCALE GENOMIC DNA]</scope>
    <source>
        <strain evidence="8">HDV247</strain>
    </source>
</reference>
<gene>
    <name evidence="8" type="ORF">FOVG_16857</name>
</gene>
<evidence type="ECO:0000256" key="5">
    <source>
        <dbReference type="ARBA" id="ARBA00038359"/>
    </source>
</evidence>
<dbReference type="Pfam" id="PF20684">
    <property type="entry name" value="Fung_rhodopsin"/>
    <property type="match status" value="1"/>
</dbReference>
<dbReference type="InterPro" id="IPR052337">
    <property type="entry name" value="SAT4-like"/>
</dbReference>
<sequence length="356" mass="40329">MTITDIPKPNGPDDNIGWRVLYISWALYGIAFIVVCLRVFAQAKVTRRLQWGDALMIFALLSGVLSCVFLTIAYGRGFGRHFFYLTPSERVDATRMEYIHQPFGIASSTFGRVSFMVLLYKLSITAQRRQWFLIFMMIQTTSINIITCVTIFTQCRNVNTIWDPAGVPGKCWSPSAQEYIGYFQGSCNSATDLILTLLPAYMFWGLHMQLSTKVGLVALMGLSIFAFIASVIKTILLQSLGYRSDITRNVAALFIWLHVENTLVITAASIPMTRPLFQNSNETKSSTYEMDGYRNNRMNSNTFRRIMVNAIDTTSEENIMPREEQGITIQTDIVVEYEEQETGKIPSDQTGPNIWV</sequence>
<dbReference type="AlphaFoldDB" id="W9NVV2"/>
<evidence type="ECO:0000256" key="3">
    <source>
        <dbReference type="ARBA" id="ARBA00022989"/>
    </source>
</evidence>
<feature type="transmembrane region" description="Helical" evidence="6">
    <location>
        <begin position="216"/>
        <end position="238"/>
    </location>
</feature>
<feature type="transmembrane region" description="Helical" evidence="6">
    <location>
        <begin position="131"/>
        <end position="152"/>
    </location>
</feature>
<dbReference type="PANTHER" id="PTHR33048">
    <property type="entry name" value="PTH11-LIKE INTEGRAL MEMBRANE PROTEIN (AFU_ORTHOLOGUE AFUA_5G11245)"/>
    <property type="match status" value="1"/>
</dbReference>
<keyword evidence="2 6" id="KW-0812">Transmembrane</keyword>
<dbReference type="HOGENOM" id="CLU_028200_3_7_1"/>
<feature type="transmembrane region" description="Helical" evidence="6">
    <location>
        <begin position="98"/>
        <end position="119"/>
    </location>
</feature>